<dbReference type="InParanoid" id="T0Q8V7"/>
<reference evidence="1 2" key="1">
    <citation type="submission" date="2012-04" db="EMBL/GenBank/DDBJ databases">
        <title>The Genome Sequence of Saprolegnia declina VS20.</title>
        <authorList>
            <consortium name="The Broad Institute Genome Sequencing Platform"/>
            <person name="Russ C."/>
            <person name="Nusbaum C."/>
            <person name="Tyler B."/>
            <person name="van West P."/>
            <person name="Dieguez-Uribeondo J."/>
            <person name="de Bruijn I."/>
            <person name="Tripathy S."/>
            <person name="Jiang R."/>
            <person name="Young S.K."/>
            <person name="Zeng Q."/>
            <person name="Gargeya S."/>
            <person name="Fitzgerald M."/>
            <person name="Haas B."/>
            <person name="Abouelleil A."/>
            <person name="Alvarado L."/>
            <person name="Arachchi H.M."/>
            <person name="Berlin A."/>
            <person name="Chapman S.B."/>
            <person name="Goldberg J."/>
            <person name="Griggs A."/>
            <person name="Gujja S."/>
            <person name="Hansen M."/>
            <person name="Howarth C."/>
            <person name="Imamovic A."/>
            <person name="Larimer J."/>
            <person name="McCowen C."/>
            <person name="Montmayeur A."/>
            <person name="Murphy C."/>
            <person name="Neiman D."/>
            <person name="Pearson M."/>
            <person name="Priest M."/>
            <person name="Roberts A."/>
            <person name="Saif S."/>
            <person name="Shea T."/>
            <person name="Sisk P."/>
            <person name="Sykes S."/>
            <person name="Wortman J."/>
            <person name="Nusbaum C."/>
            <person name="Birren B."/>
        </authorList>
    </citation>
    <scope>NUCLEOTIDE SEQUENCE [LARGE SCALE GENOMIC DNA]</scope>
    <source>
        <strain evidence="1 2">VS20</strain>
    </source>
</reference>
<protein>
    <submittedName>
        <fullName evidence="1">Uncharacterized protein</fullName>
    </submittedName>
</protein>
<proteinExistence type="predicted"/>
<evidence type="ECO:0000313" key="1">
    <source>
        <dbReference type="EMBL" id="EQC34329.1"/>
    </source>
</evidence>
<evidence type="ECO:0000313" key="2">
    <source>
        <dbReference type="Proteomes" id="UP000030762"/>
    </source>
</evidence>
<sequence length="116" mass="13544">MNKHEVFYAPPVGLLSTGLVSWHQLIFDDEYDEDDENFVRYYRARREAKKRRGHSSRVGEKANVERNRVEGITRFGALLVREALARCRLFVALSVILTLHLGEADRMRQQLRTSKL</sequence>
<dbReference type="GeneID" id="19948829"/>
<dbReference type="RefSeq" id="XP_008612191.1">
    <property type="nucleotide sequence ID" value="XM_008613969.1"/>
</dbReference>
<dbReference type="Proteomes" id="UP000030762">
    <property type="component" value="Unassembled WGS sequence"/>
</dbReference>
<organism evidence="1 2">
    <name type="scientific">Saprolegnia diclina (strain VS20)</name>
    <dbReference type="NCBI Taxonomy" id="1156394"/>
    <lineage>
        <taxon>Eukaryota</taxon>
        <taxon>Sar</taxon>
        <taxon>Stramenopiles</taxon>
        <taxon>Oomycota</taxon>
        <taxon>Saprolegniomycetes</taxon>
        <taxon>Saprolegniales</taxon>
        <taxon>Saprolegniaceae</taxon>
        <taxon>Saprolegnia</taxon>
    </lineage>
</organism>
<dbReference type="AlphaFoldDB" id="T0Q8V7"/>
<accession>T0Q8V7</accession>
<dbReference type="VEuPathDB" id="FungiDB:SDRG_08102"/>
<dbReference type="EMBL" id="JH767155">
    <property type="protein sequence ID" value="EQC34329.1"/>
    <property type="molecule type" value="Genomic_DNA"/>
</dbReference>
<name>T0Q8V7_SAPDV</name>
<keyword evidence="2" id="KW-1185">Reference proteome</keyword>
<gene>
    <name evidence="1" type="ORF">SDRG_08102</name>
</gene>